<dbReference type="PANTHER" id="PTHR42711:SF16">
    <property type="entry name" value="ABC TRANSPORTER ATP-BINDING PROTEIN"/>
    <property type="match status" value="1"/>
</dbReference>
<gene>
    <name evidence="7" type="ORF">Sya03_46370</name>
</gene>
<accession>A0A8J3YC63</accession>
<dbReference type="AlphaFoldDB" id="A0A8J3YC63"/>
<keyword evidence="5" id="KW-0046">Antibiotic resistance</keyword>
<evidence type="ECO:0000256" key="5">
    <source>
        <dbReference type="ARBA" id="ARBA00023251"/>
    </source>
</evidence>
<evidence type="ECO:0000313" key="8">
    <source>
        <dbReference type="Proteomes" id="UP000652013"/>
    </source>
</evidence>
<sequence>MTDNVLTARDLRCRYGAFEAVRGAGFTVRRGELLCLLGTNGAGKTTVLDVLRGHRRPTGGAVRVLGLDPARHRRRLAPAVGVVPQDPGFAGALTVAETCELWVRLRGLRPDAGAPAEVGLDHRLTVPVRQLSGGERRRLDLAIALAGHPAALLLDEPTAGLDPQSRERAWELIRARCAAGAAVLLTTHALDEVEALADRIVLLRAGRVVAAGTPAEVTAGRPHRIVCAVPARLRDRPPPALAGAVAWRATAGPGAELTVTTPAPAADLDALRAWAAPAGLARVAVTPPSVGDLLREVPA</sequence>
<dbReference type="PANTHER" id="PTHR42711">
    <property type="entry name" value="ABC TRANSPORTER ATP-BINDING PROTEIN"/>
    <property type="match status" value="1"/>
</dbReference>
<protein>
    <recommendedName>
        <fullName evidence="6">ABC transporter domain-containing protein</fullName>
    </recommendedName>
</protein>
<evidence type="ECO:0000313" key="7">
    <source>
        <dbReference type="EMBL" id="GIJ05285.1"/>
    </source>
</evidence>
<dbReference type="GO" id="GO:0046677">
    <property type="term" value="P:response to antibiotic"/>
    <property type="evidence" value="ECO:0007669"/>
    <property type="project" value="UniProtKB-KW"/>
</dbReference>
<evidence type="ECO:0000256" key="1">
    <source>
        <dbReference type="ARBA" id="ARBA00004202"/>
    </source>
</evidence>
<dbReference type="GO" id="GO:0016887">
    <property type="term" value="F:ATP hydrolysis activity"/>
    <property type="evidence" value="ECO:0007669"/>
    <property type="project" value="InterPro"/>
</dbReference>
<dbReference type="InterPro" id="IPR050763">
    <property type="entry name" value="ABC_transporter_ATP-binding"/>
</dbReference>
<keyword evidence="4" id="KW-0067">ATP-binding</keyword>
<dbReference type="GO" id="GO:0005886">
    <property type="term" value="C:plasma membrane"/>
    <property type="evidence" value="ECO:0007669"/>
    <property type="project" value="UniProtKB-SubCell"/>
</dbReference>
<keyword evidence="3" id="KW-0547">Nucleotide-binding</keyword>
<dbReference type="PROSITE" id="PS00211">
    <property type="entry name" value="ABC_TRANSPORTER_1"/>
    <property type="match status" value="1"/>
</dbReference>
<evidence type="ECO:0000256" key="2">
    <source>
        <dbReference type="ARBA" id="ARBA00022448"/>
    </source>
</evidence>
<proteinExistence type="predicted"/>
<dbReference type="SMART" id="SM00382">
    <property type="entry name" value="AAA"/>
    <property type="match status" value="1"/>
</dbReference>
<dbReference type="Proteomes" id="UP000652013">
    <property type="component" value="Unassembled WGS sequence"/>
</dbReference>
<dbReference type="RefSeq" id="WP_203940487.1">
    <property type="nucleotide sequence ID" value="NZ_BAAAGJ010000011.1"/>
</dbReference>
<comment type="subcellular location">
    <subcellularLocation>
        <location evidence="1">Cell membrane</location>
        <topology evidence="1">Peripheral membrane protein</topology>
    </subcellularLocation>
</comment>
<reference evidence="7" key="1">
    <citation type="submission" date="2021-01" db="EMBL/GenBank/DDBJ databases">
        <title>Whole genome shotgun sequence of Spirilliplanes yamanashiensis NBRC 15828.</title>
        <authorList>
            <person name="Komaki H."/>
            <person name="Tamura T."/>
        </authorList>
    </citation>
    <scope>NUCLEOTIDE SEQUENCE</scope>
    <source>
        <strain evidence="7">NBRC 15828</strain>
    </source>
</reference>
<dbReference type="PROSITE" id="PS50893">
    <property type="entry name" value="ABC_TRANSPORTER_2"/>
    <property type="match status" value="1"/>
</dbReference>
<dbReference type="EMBL" id="BOOY01000032">
    <property type="protein sequence ID" value="GIJ05285.1"/>
    <property type="molecule type" value="Genomic_DNA"/>
</dbReference>
<name>A0A8J3YC63_9ACTN</name>
<dbReference type="Gene3D" id="3.40.50.300">
    <property type="entry name" value="P-loop containing nucleotide triphosphate hydrolases"/>
    <property type="match status" value="1"/>
</dbReference>
<organism evidence="7 8">
    <name type="scientific">Spirilliplanes yamanashiensis</name>
    <dbReference type="NCBI Taxonomy" id="42233"/>
    <lineage>
        <taxon>Bacteria</taxon>
        <taxon>Bacillati</taxon>
        <taxon>Actinomycetota</taxon>
        <taxon>Actinomycetes</taxon>
        <taxon>Micromonosporales</taxon>
        <taxon>Micromonosporaceae</taxon>
        <taxon>Spirilliplanes</taxon>
    </lineage>
</organism>
<comment type="caution">
    <text evidence="7">The sequence shown here is derived from an EMBL/GenBank/DDBJ whole genome shotgun (WGS) entry which is preliminary data.</text>
</comment>
<feature type="domain" description="ABC transporter" evidence="6">
    <location>
        <begin position="6"/>
        <end position="230"/>
    </location>
</feature>
<dbReference type="SUPFAM" id="SSF52540">
    <property type="entry name" value="P-loop containing nucleoside triphosphate hydrolases"/>
    <property type="match status" value="1"/>
</dbReference>
<evidence type="ECO:0000256" key="4">
    <source>
        <dbReference type="ARBA" id="ARBA00022840"/>
    </source>
</evidence>
<evidence type="ECO:0000256" key="3">
    <source>
        <dbReference type="ARBA" id="ARBA00022741"/>
    </source>
</evidence>
<dbReference type="InterPro" id="IPR017871">
    <property type="entry name" value="ABC_transporter-like_CS"/>
</dbReference>
<keyword evidence="2" id="KW-0813">Transport</keyword>
<dbReference type="InterPro" id="IPR003439">
    <property type="entry name" value="ABC_transporter-like_ATP-bd"/>
</dbReference>
<dbReference type="GO" id="GO:0005524">
    <property type="term" value="F:ATP binding"/>
    <property type="evidence" value="ECO:0007669"/>
    <property type="project" value="UniProtKB-KW"/>
</dbReference>
<evidence type="ECO:0000259" key="6">
    <source>
        <dbReference type="PROSITE" id="PS50893"/>
    </source>
</evidence>
<dbReference type="Pfam" id="PF00005">
    <property type="entry name" value="ABC_tran"/>
    <property type="match status" value="1"/>
</dbReference>
<dbReference type="InterPro" id="IPR027417">
    <property type="entry name" value="P-loop_NTPase"/>
</dbReference>
<dbReference type="InterPro" id="IPR003593">
    <property type="entry name" value="AAA+_ATPase"/>
</dbReference>
<keyword evidence="8" id="KW-1185">Reference proteome</keyword>